<accession>A0A1Z4KF71</accession>
<evidence type="ECO:0000313" key="2">
    <source>
        <dbReference type="Proteomes" id="UP000217507"/>
    </source>
</evidence>
<dbReference type="Proteomes" id="UP000217507">
    <property type="component" value="Chromosome"/>
</dbReference>
<protein>
    <recommendedName>
        <fullName evidence="3">DUF2267 domain-containing protein</fullName>
    </recommendedName>
</protein>
<sequence>MQHDEFIGQVQHRAHLSSRGDAEVATRATLETLAERLAGNEPNNAAAQLPKGIAQYLQHQDAGAGIRFSLDEFFQRISLKEGVELPQAVHHARAVIEVLTEAISSGEIDDLRSQLPSEFDPLFEAGSQGKMRFNT</sequence>
<dbReference type="InterPro" id="IPR018727">
    <property type="entry name" value="DUF2267"/>
</dbReference>
<evidence type="ECO:0000313" key="1">
    <source>
        <dbReference type="EMBL" id="BAY67614.1"/>
    </source>
</evidence>
<gene>
    <name evidence="1" type="ORF">NIES23_03920</name>
</gene>
<dbReference type="InterPro" id="IPR038282">
    <property type="entry name" value="DUF2267_sf"/>
</dbReference>
<name>A0A1Z4KF71_ANAVA</name>
<proteinExistence type="predicted"/>
<dbReference type="Pfam" id="PF10025">
    <property type="entry name" value="DUF2267"/>
    <property type="match status" value="1"/>
</dbReference>
<reference evidence="1 2" key="1">
    <citation type="submission" date="2017-06" db="EMBL/GenBank/DDBJ databases">
        <title>Genome sequencing of cyanobaciteial culture collection at National Institute for Environmental Studies (NIES).</title>
        <authorList>
            <person name="Hirose Y."/>
            <person name="Shimura Y."/>
            <person name="Fujisawa T."/>
            <person name="Nakamura Y."/>
            <person name="Kawachi M."/>
        </authorList>
    </citation>
    <scope>NUCLEOTIDE SEQUENCE [LARGE SCALE GENOMIC DNA]</scope>
    <source>
        <strain evidence="1 2">NIES-23</strain>
    </source>
</reference>
<dbReference type="EMBL" id="AP018216">
    <property type="protein sequence ID" value="BAY67614.1"/>
    <property type="molecule type" value="Genomic_DNA"/>
</dbReference>
<dbReference type="AlphaFoldDB" id="A0A1Z4KF71"/>
<dbReference type="Gene3D" id="1.10.490.110">
    <property type="entry name" value="Uncharacterized conserved protein DUF2267"/>
    <property type="match status" value="1"/>
</dbReference>
<organism evidence="1 2">
    <name type="scientific">Trichormus variabilis NIES-23</name>
    <dbReference type="NCBI Taxonomy" id="1973479"/>
    <lineage>
        <taxon>Bacteria</taxon>
        <taxon>Bacillati</taxon>
        <taxon>Cyanobacteriota</taxon>
        <taxon>Cyanophyceae</taxon>
        <taxon>Nostocales</taxon>
        <taxon>Nostocaceae</taxon>
        <taxon>Trichormus</taxon>
    </lineage>
</organism>
<evidence type="ECO:0008006" key="3">
    <source>
        <dbReference type="Google" id="ProtNLM"/>
    </source>
</evidence>